<dbReference type="SUPFAM" id="SSF54637">
    <property type="entry name" value="Thioesterase/thiol ester dehydrase-isomerase"/>
    <property type="match status" value="1"/>
</dbReference>
<name>A0ABW7SLX0_9ACTN</name>
<accession>A0ABW7SLX0</accession>
<protein>
    <submittedName>
        <fullName evidence="1">Acyl dehydratase</fullName>
    </submittedName>
</protein>
<evidence type="ECO:0000313" key="2">
    <source>
        <dbReference type="Proteomes" id="UP001611075"/>
    </source>
</evidence>
<dbReference type="EMBL" id="JBIRPU010000008">
    <property type="protein sequence ID" value="MFI0793899.1"/>
    <property type="molecule type" value="Genomic_DNA"/>
</dbReference>
<keyword evidence="2" id="KW-1185">Reference proteome</keyword>
<dbReference type="RefSeq" id="WP_396679734.1">
    <property type="nucleotide sequence ID" value="NZ_JBIRPU010000008.1"/>
</dbReference>
<organism evidence="1 2">
    <name type="scientific">Micromonospora rubida</name>
    <dbReference type="NCBI Taxonomy" id="2697657"/>
    <lineage>
        <taxon>Bacteria</taxon>
        <taxon>Bacillati</taxon>
        <taxon>Actinomycetota</taxon>
        <taxon>Actinomycetes</taxon>
        <taxon>Micromonosporales</taxon>
        <taxon>Micromonosporaceae</taxon>
        <taxon>Micromonospora</taxon>
    </lineage>
</organism>
<sequence>MTTRTRRLDEISVGDELPELQIPVTRTVIVAGALATRDFEDVHHDPQRAEDRGTPDTYMSINNTNGLVGRYVTDWTGPGAVLTRLSTRLGVPNFSGGTLVLTGQVRAKQADTVTVAVTGTNSKGVHTTSEVTLRLPTAESCQQPEVAQ</sequence>
<proteinExistence type="predicted"/>
<dbReference type="InterPro" id="IPR029069">
    <property type="entry name" value="HotDog_dom_sf"/>
</dbReference>
<dbReference type="Proteomes" id="UP001611075">
    <property type="component" value="Unassembled WGS sequence"/>
</dbReference>
<reference evidence="1 2" key="1">
    <citation type="submission" date="2024-10" db="EMBL/GenBank/DDBJ databases">
        <title>The Natural Products Discovery Center: Release of the First 8490 Sequenced Strains for Exploring Actinobacteria Biosynthetic Diversity.</title>
        <authorList>
            <person name="Kalkreuter E."/>
            <person name="Kautsar S.A."/>
            <person name="Yang D."/>
            <person name="Bader C.D."/>
            <person name="Teijaro C.N."/>
            <person name="Fluegel L."/>
            <person name="Davis C.M."/>
            <person name="Simpson J.R."/>
            <person name="Lauterbach L."/>
            <person name="Steele A.D."/>
            <person name="Gui C."/>
            <person name="Meng S."/>
            <person name="Li G."/>
            <person name="Viehrig K."/>
            <person name="Ye F."/>
            <person name="Su P."/>
            <person name="Kiefer A.F."/>
            <person name="Nichols A."/>
            <person name="Cepeda A.J."/>
            <person name="Yan W."/>
            <person name="Fan B."/>
            <person name="Jiang Y."/>
            <person name="Adhikari A."/>
            <person name="Zheng C.-J."/>
            <person name="Schuster L."/>
            <person name="Cowan T.M."/>
            <person name="Smanski M.J."/>
            <person name="Chevrette M.G."/>
            <person name="De Carvalho L.P.S."/>
            <person name="Shen B."/>
        </authorList>
    </citation>
    <scope>NUCLEOTIDE SEQUENCE [LARGE SCALE GENOMIC DNA]</scope>
    <source>
        <strain evidence="1 2">NPDC021253</strain>
    </source>
</reference>
<dbReference type="Gene3D" id="3.10.129.10">
    <property type="entry name" value="Hotdog Thioesterase"/>
    <property type="match status" value="1"/>
</dbReference>
<evidence type="ECO:0000313" key="1">
    <source>
        <dbReference type="EMBL" id="MFI0793899.1"/>
    </source>
</evidence>
<comment type="caution">
    <text evidence="1">The sequence shown here is derived from an EMBL/GenBank/DDBJ whole genome shotgun (WGS) entry which is preliminary data.</text>
</comment>
<gene>
    <name evidence="1" type="ORF">ACH4OY_14590</name>
</gene>